<name>L0ABL5_CALLD</name>
<evidence type="ECO:0000256" key="2">
    <source>
        <dbReference type="ARBA" id="ARBA00022598"/>
    </source>
</evidence>
<dbReference type="InterPro" id="IPR004413">
    <property type="entry name" value="GatB"/>
</dbReference>
<comment type="catalytic activity">
    <reaction evidence="6">
        <text>L-aspartyl-tRNA(Asn) + L-glutamine + ATP + H2O = L-asparaginyl-tRNA(Asn) + L-glutamate + ADP + phosphate + 2 H(+)</text>
        <dbReference type="Rhea" id="RHEA:14513"/>
        <dbReference type="Rhea" id="RHEA-COMP:9674"/>
        <dbReference type="Rhea" id="RHEA-COMP:9677"/>
        <dbReference type="ChEBI" id="CHEBI:15377"/>
        <dbReference type="ChEBI" id="CHEBI:15378"/>
        <dbReference type="ChEBI" id="CHEBI:29985"/>
        <dbReference type="ChEBI" id="CHEBI:30616"/>
        <dbReference type="ChEBI" id="CHEBI:43474"/>
        <dbReference type="ChEBI" id="CHEBI:58359"/>
        <dbReference type="ChEBI" id="CHEBI:78515"/>
        <dbReference type="ChEBI" id="CHEBI:78516"/>
        <dbReference type="ChEBI" id="CHEBI:456216"/>
    </reaction>
</comment>
<dbReference type="GO" id="GO:0005524">
    <property type="term" value="F:ATP binding"/>
    <property type="evidence" value="ECO:0007669"/>
    <property type="project" value="UniProtKB-KW"/>
</dbReference>
<evidence type="ECO:0000259" key="7">
    <source>
        <dbReference type="SMART" id="SM00845"/>
    </source>
</evidence>
<dbReference type="KEGG" id="clg:Calag_1558"/>
<reference evidence="9" key="1">
    <citation type="submission" date="2012-03" db="EMBL/GenBank/DDBJ databases">
        <title>Complete genome of Caldisphaera lagunensis DSM 15908.</title>
        <authorList>
            <person name="Lucas S."/>
            <person name="Copeland A."/>
            <person name="Lapidus A."/>
            <person name="Glavina del Rio T."/>
            <person name="Dalin E."/>
            <person name="Tice H."/>
            <person name="Bruce D."/>
            <person name="Goodwin L."/>
            <person name="Pitluck S."/>
            <person name="Peters L."/>
            <person name="Mikhailova N."/>
            <person name="Teshima H."/>
            <person name="Kyrpides N."/>
            <person name="Mavromatis K."/>
            <person name="Ivanova N."/>
            <person name="Brettin T."/>
            <person name="Detter J.C."/>
            <person name="Han C."/>
            <person name="Larimer F."/>
            <person name="Land M."/>
            <person name="Hauser L."/>
            <person name="Markowitz V."/>
            <person name="Cheng J.-F."/>
            <person name="Hugenholtz P."/>
            <person name="Woyke T."/>
            <person name="Wu D."/>
            <person name="Spring S."/>
            <person name="Schroeder M."/>
            <person name="Brambilla E."/>
            <person name="Klenk H.-P."/>
            <person name="Eisen J.A."/>
        </authorList>
    </citation>
    <scope>NUCLEOTIDE SEQUENCE [LARGE SCALE GENOMIC DNA]</scope>
    <source>
        <strain evidence="9">DSM 15908 / JCM 11604 / IC-154</strain>
    </source>
</reference>
<dbReference type="SMART" id="SM00845">
    <property type="entry name" value="GatB_Yqey"/>
    <property type="match status" value="1"/>
</dbReference>
<evidence type="ECO:0000256" key="5">
    <source>
        <dbReference type="ARBA" id="ARBA00022917"/>
    </source>
</evidence>
<keyword evidence="8" id="KW-0808">Transferase</keyword>
<keyword evidence="4 6" id="KW-0067">ATP-binding</keyword>
<dbReference type="InterPro" id="IPR018027">
    <property type="entry name" value="Asn/Gln_amidotransferase"/>
</dbReference>
<dbReference type="Pfam" id="PF02637">
    <property type="entry name" value="GatB_Yqey"/>
    <property type="match status" value="1"/>
</dbReference>
<dbReference type="AlphaFoldDB" id="L0ABL5"/>
<dbReference type="PROSITE" id="PS01234">
    <property type="entry name" value="GATB"/>
    <property type="match status" value="1"/>
</dbReference>
<dbReference type="HOGENOM" id="CLU_019240_0_1_2"/>
<dbReference type="GO" id="GO:0070681">
    <property type="term" value="P:glutaminyl-tRNAGln biosynthesis via transamidation"/>
    <property type="evidence" value="ECO:0007669"/>
    <property type="project" value="TreeGrafter"/>
</dbReference>
<dbReference type="Proteomes" id="UP000010469">
    <property type="component" value="Chromosome"/>
</dbReference>
<dbReference type="Gene3D" id="1.10.10.410">
    <property type="match status" value="1"/>
</dbReference>
<evidence type="ECO:0000313" key="8">
    <source>
        <dbReference type="EMBL" id="AFZ71256.1"/>
    </source>
</evidence>
<evidence type="ECO:0000256" key="6">
    <source>
        <dbReference type="HAMAP-Rule" id="MF_00121"/>
    </source>
</evidence>
<dbReference type="OrthoDB" id="52755at2157"/>
<keyword evidence="2 6" id="KW-0436">Ligase</keyword>
<comment type="function">
    <text evidence="6">Allows the formation of correctly charged Asn-tRNA(Asn) or Gln-tRNA(Gln) through the transamidation of misacylated Asp-tRNA(Asn) or Glu-tRNA(Gln) in organisms which lack either or both of asparaginyl-tRNA or glutaminyl-tRNA synthetases. The reaction takes place in the presence of glutamine and ATP through an activated phospho-Asp-tRNA(Asn) or phospho-Glu-tRNA(Gln).</text>
</comment>
<protein>
    <recommendedName>
        <fullName evidence="1 6">Aspartyl/glutamyl-tRNA(Asn/Gln) amidotransferase subunit B</fullName>
        <shortName evidence="6">Asp/Glu-ADT subunit B</shortName>
        <ecNumber evidence="6">6.3.5.-</ecNumber>
    </recommendedName>
</protein>
<dbReference type="EC" id="6.3.5.-" evidence="6"/>
<dbReference type="NCBIfam" id="TIGR00133">
    <property type="entry name" value="gatB"/>
    <property type="match status" value="1"/>
</dbReference>
<dbReference type="InterPro" id="IPR006075">
    <property type="entry name" value="Asn/Gln-tRNA_Trfase_suB/E_cat"/>
</dbReference>
<dbReference type="EMBL" id="CP003378">
    <property type="protein sequence ID" value="AFZ71256.1"/>
    <property type="molecule type" value="Genomic_DNA"/>
</dbReference>
<keyword evidence="5 6" id="KW-0648">Protein biosynthesis</keyword>
<dbReference type="GeneID" id="14212820"/>
<dbReference type="InterPro" id="IPR023168">
    <property type="entry name" value="GatB_Yqey_C_2"/>
</dbReference>
<dbReference type="NCBIfam" id="NF004012">
    <property type="entry name" value="PRK05477.1-2"/>
    <property type="match status" value="1"/>
</dbReference>
<dbReference type="GO" id="GO:0016740">
    <property type="term" value="F:transferase activity"/>
    <property type="evidence" value="ECO:0007669"/>
    <property type="project" value="UniProtKB-KW"/>
</dbReference>
<dbReference type="SUPFAM" id="SSF55931">
    <property type="entry name" value="Glutamine synthetase/guanido kinase"/>
    <property type="match status" value="1"/>
</dbReference>
<dbReference type="InterPro" id="IPR017959">
    <property type="entry name" value="Asn/Gln-tRNA_amidoTrfase_suB/E"/>
</dbReference>
<accession>L0ABL5</accession>
<comment type="similarity">
    <text evidence="6">Belongs to the GatB/GatE family. GatB subfamily.</text>
</comment>
<evidence type="ECO:0000256" key="4">
    <source>
        <dbReference type="ARBA" id="ARBA00022840"/>
    </source>
</evidence>
<dbReference type="InParanoid" id="L0ABL5"/>
<sequence length="477" mass="54769">MIRLKYKIGLEIHTQLTESKTKLFCDCDSDYRKYEPNTNVCPICLGLPGALPVPRRNPLKLALAVADSFDCQIPEYMVFTRKHYFYPDLPKNYQITQYEKAGGIPVCLKGILKFFDPDKLIWKSVTLRRMNIEEDPGKTEYSEGNILLSEFAYLDYNRSGVPLLEIVTEPEIETPKDARKAVEYLLLTMEYIGAINPRLEGSFRVDANISVEGGERVEVKNIGSTLDLEKALKYEIFRQSKIVEEGGKIRRETRHWDSIRGVTKPLRSKETEEEYLYFPDPDIPAILTKPLLVEAKSKEFYTPERIMNKITMYGVTQKIAWSLITVKPSAELFLESVRIGADPRITARILAVDYKGLMKKSGKNIHDKNNWPKKEVLKEISSLIRNKVYTYDEIKYNILPKLLENNEIINISLPEKIEPSNLIITVLNEEKKAVEDFISGKKEALDYLVGQVLKKAKGKAIDPKLIRKIIEINIKKS</sequence>
<dbReference type="GO" id="GO:0050567">
    <property type="term" value="F:glutaminyl-tRNA synthase (glutamine-hydrolyzing) activity"/>
    <property type="evidence" value="ECO:0007669"/>
    <property type="project" value="UniProtKB-UniRule"/>
</dbReference>
<dbReference type="InterPro" id="IPR017958">
    <property type="entry name" value="Gln-tRNA_amidoTrfase_suB_CS"/>
</dbReference>
<dbReference type="HAMAP" id="MF_00121">
    <property type="entry name" value="GatB"/>
    <property type="match status" value="1"/>
</dbReference>
<proteinExistence type="inferred from homology"/>
<dbReference type="PANTHER" id="PTHR11659">
    <property type="entry name" value="GLUTAMYL-TRNA GLN AMIDOTRANSFERASE SUBUNIT B MITOCHONDRIAL AND PROKARYOTIC PET112-RELATED"/>
    <property type="match status" value="1"/>
</dbReference>
<evidence type="ECO:0000256" key="3">
    <source>
        <dbReference type="ARBA" id="ARBA00022741"/>
    </source>
</evidence>
<keyword evidence="3 6" id="KW-0547">Nucleotide-binding</keyword>
<dbReference type="STRING" id="1056495.Calag_1558"/>
<keyword evidence="9" id="KW-1185">Reference proteome</keyword>
<dbReference type="PANTHER" id="PTHR11659:SF0">
    <property type="entry name" value="GLUTAMYL-TRNA(GLN) AMIDOTRANSFERASE SUBUNIT B, MITOCHONDRIAL"/>
    <property type="match status" value="1"/>
</dbReference>
<dbReference type="Pfam" id="PF02934">
    <property type="entry name" value="GatB_N"/>
    <property type="match status" value="1"/>
</dbReference>
<dbReference type="RefSeq" id="WP_015233153.1">
    <property type="nucleotide sequence ID" value="NC_019791.1"/>
</dbReference>
<organism evidence="8 9">
    <name type="scientific">Caldisphaera lagunensis (strain DSM 15908 / JCM 11604 / ANMR 0165 / IC-154)</name>
    <dbReference type="NCBI Taxonomy" id="1056495"/>
    <lineage>
        <taxon>Archaea</taxon>
        <taxon>Thermoproteota</taxon>
        <taxon>Thermoprotei</taxon>
        <taxon>Acidilobales</taxon>
        <taxon>Caldisphaeraceae</taxon>
        <taxon>Caldisphaera</taxon>
    </lineage>
</organism>
<dbReference type="GO" id="GO:0006412">
    <property type="term" value="P:translation"/>
    <property type="evidence" value="ECO:0007669"/>
    <property type="project" value="UniProtKB-UniRule"/>
</dbReference>
<comment type="catalytic activity">
    <reaction evidence="6">
        <text>L-glutamyl-tRNA(Gln) + L-glutamine + ATP + H2O = L-glutaminyl-tRNA(Gln) + L-glutamate + ADP + phosphate + H(+)</text>
        <dbReference type="Rhea" id="RHEA:17521"/>
        <dbReference type="Rhea" id="RHEA-COMP:9681"/>
        <dbReference type="Rhea" id="RHEA-COMP:9684"/>
        <dbReference type="ChEBI" id="CHEBI:15377"/>
        <dbReference type="ChEBI" id="CHEBI:15378"/>
        <dbReference type="ChEBI" id="CHEBI:29985"/>
        <dbReference type="ChEBI" id="CHEBI:30616"/>
        <dbReference type="ChEBI" id="CHEBI:43474"/>
        <dbReference type="ChEBI" id="CHEBI:58359"/>
        <dbReference type="ChEBI" id="CHEBI:78520"/>
        <dbReference type="ChEBI" id="CHEBI:78521"/>
        <dbReference type="ChEBI" id="CHEBI:456216"/>
    </reaction>
</comment>
<evidence type="ECO:0000256" key="1">
    <source>
        <dbReference type="ARBA" id="ARBA00016923"/>
    </source>
</evidence>
<dbReference type="eggNOG" id="arCOG01718">
    <property type="taxonomic scope" value="Archaea"/>
</dbReference>
<comment type="subunit">
    <text evidence="6">Heterotrimer of A, B and C subunits.</text>
</comment>
<dbReference type="InterPro" id="IPR014746">
    <property type="entry name" value="Gln_synth/guanido_kin_cat_dom"/>
</dbReference>
<gene>
    <name evidence="6" type="primary">gatB</name>
    <name evidence="8" type="ordered locus">Calag_1558</name>
</gene>
<dbReference type="GO" id="GO:0050566">
    <property type="term" value="F:asparaginyl-tRNA synthase (glutamine-hydrolyzing) activity"/>
    <property type="evidence" value="ECO:0007669"/>
    <property type="project" value="RHEA"/>
</dbReference>
<evidence type="ECO:0000313" key="9">
    <source>
        <dbReference type="Proteomes" id="UP000010469"/>
    </source>
</evidence>
<feature type="domain" description="Asn/Gln amidotransferase" evidence="7">
    <location>
        <begin position="331"/>
        <end position="474"/>
    </location>
</feature>
<dbReference type="FunCoup" id="L0ABL5">
    <property type="interactions" value="134"/>
</dbReference>